<accession>A0AA47ELW0</accession>
<feature type="domain" description="DDH" evidence="1">
    <location>
        <begin position="24"/>
        <end position="165"/>
    </location>
</feature>
<dbReference type="InterPro" id="IPR003156">
    <property type="entry name" value="DHHA1_dom"/>
</dbReference>
<dbReference type="Gene3D" id="3.90.1640.10">
    <property type="entry name" value="inorganic pyrophosphatase (n-terminal core)"/>
    <property type="match status" value="1"/>
</dbReference>
<dbReference type="PANTHER" id="PTHR47618:SF1">
    <property type="entry name" value="BIFUNCTIONAL OLIGORIBONUCLEASE AND PAP PHOSPHATASE NRNA"/>
    <property type="match status" value="1"/>
</dbReference>
<name>A0AA47ELW0_9CLOT</name>
<dbReference type="PANTHER" id="PTHR47618">
    <property type="entry name" value="BIFUNCTIONAL OLIGORIBONUCLEASE AND PAP PHOSPHATASE NRNA"/>
    <property type="match status" value="1"/>
</dbReference>
<dbReference type="Proteomes" id="UP001164733">
    <property type="component" value="Chromosome"/>
</dbReference>
<dbReference type="InterPro" id="IPR038763">
    <property type="entry name" value="DHH_sf"/>
</dbReference>
<dbReference type="AlphaFoldDB" id="A0AA47ELW0"/>
<evidence type="ECO:0000313" key="4">
    <source>
        <dbReference type="Proteomes" id="UP001164733"/>
    </source>
</evidence>
<dbReference type="Pfam" id="PF02272">
    <property type="entry name" value="DHHA1"/>
    <property type="match status" value="1"/>
</dbReference>
<proteinExistence type="predicted"/>
<dbReference type="InterPro" id="IPR051319">
    <property type="entry name" value="Oligoribo/pAp-PDE_c-di-AMP_PDE"/>
</dbReference>
<evidence type="ECO:0000259" key="1">
    <source>
        <dbReference type="Pfam" id="PF01368"/>
    </source>
</evidence>
<dbReference type="SUPFAM" id="SSF64182">
    <property type="entry name" value="DHH phosphoesterases"/>
    <property type="match status" value="1"/>
</dbReference>
<dbReference type="GO" id="GO:0003676">
    <property type="term" value="F:nucleic acid binding"/>
    <property type="evidence" value="ECO:0007669"/>
    <property type="project" value="InterPro"/>
</dbReference>
<sequence>MKKKQRVRTNDINDIINKIKIFNKIAITFHTSPDGDSLGSALALLIGLRKLNKNVYIISKEEIPQTFEFLPCSVEINGEVSAPLTDTECVIVLDCGDLKRINANLLLQNRKFELINIDHHMSNDLYGDLNFINTKASAVGEIVYEMLRLLDVKLDKKISSCLYTAVLTDTGCFKHSNTTAVTHIIAGELINTGIDFSDIHRRIYENKKLNKIKFCGKVISNLTVELDGKVCVMYITKDMIKKYDLLSIDTSDVIDFATSIDTVEVAILIKEYENGVKVSLRSKSLVDVSKIAEKFKGGGHIRASGFYYEASFDNTKVKLMEILEKELMK</sequence>
<dbReference type="EMBL" id="CP086239">
    <property type="protein sequence ID" value="WAG61431.1"/>
    <property type="molecule type" value="Genomic_DNA"/>
</dbReference>
<dbReference type="Gene3D" id="3.10.310.30">
    <property type="match status" value="1"/>
</dbReference>
<dbReference type="InterPro" id="IPR001667">
    <property type="entry name" value="DDH_dom"/>
</dbReference>
<protein>
    <submittedName>
        <fullName evidence="3">Bifunctional oligoribonuclease/PAP phosphatase NrnA</fullName>
    </submittedName>
</protein>
<reference evidence="3" key="1">
    <citation type="submission" date="2021-11" db="EMBL/GenBank/DDBJ databases">
        <title>Clostridia strains as spoilage organisms.</title>
        <authorList>
            <person name="Wambui J."/>
            <person name="Stevens M.J.A."/>
            <person name="Stephan R."/>
        </authorList>
    </citation>
    <scope>NUCLEOTIDE SEQUENCE</scope>
    <source>
        <strain evidence="3">CF009</strain>
    </source>
</reference>
<dbReference type="Pfam" id="PF01368">
    <property type="entry name" value="DHH"/>
    <property type="match status" value="1"/>
</dbReference>
<feature type="domain" description="DHHA1" evidence="2">
    <location>
        <begin position="229"/>
        <end position="309"/>
    </location>
</feature>
<evidence type="ECO:0000259" key="2">
    <source>
        <dbReference type="Pfam" id="PF02272"/>
    </source>
</evidence>
<gene>
    <name evidence="3" type="ORF">LL038_04045</name>
</gene>
<evidence type="ECO:0000313" key="3">
    <source>
        <dbReference type="EMBL" id="WAG61431.1"/>
    </source>
</evidence>
<organism evidence="3 4">
    <name type="scientific">Clostridium estertheticum</name>
    <dbReference type="NCBI Taxonomy" id="238834"/>
    <lineage>
        <taxon>Bacteria</taxon>
        <taxon>Bacillati</taxon>
        <taxon>Bacillota</taxon>
        <taxon>Clostridia</taxon>
        <taxon>Eubacteriales</taxon>
        <taxon>Clostridiaceae</taxon>
        <taxon>Clostridium</taxon>
    </lineage>
</organism>